<comment type="caution">
    <text evidence="2">The sequence shown here is derived from an EMBL/GenBank/DDBJ whole genome shotgun (WGS) entry which is preliminary data.</text>
</comment>
<dbReference type="Gene3D" id="3.10.450.50">
    <property type="match status" value="1"/>
</dbReference>
<dbReference type="InterPro" id="IPR037401">
    <property type="entry name" value="SnoaL-like"/>
</dbReference>
<dbReference type="SUPFAM" id="SSF54427">
    <property type="entry name" value="NTF2-like"/>
    <property type="match status" value="1"/>
</dbReference>
<dbReference type="STRING" id="1220535.IMCC14465_02790"/>
<keyword evidence="3" id="KW-1185">Reference proteome</keyword>
<feature type="domain" description="SnoaL-like" evidence="1">
    <location>
        <begin position="18"/>
        <end position="145"/>
    </location>
</feature>
<dbReference type="Pfam" id="PF13577">
    <property type="entry name" value="SnoaL_4"/>
    <property type="match status" value="1"/>
</dbReference>
<dbReference type="AlphaFoldDB" id="J9A666"/>
<gene>
    <name evidence="2" type="ORF">IMCC14465_02790</name>
</gene>
<dbReference type="CDD" id="cd00531">
    <property type="entry name" value="NTF2_like"/>
    <property type="match status" value="1"/>
</dbReference>
<dbReference type="Proteomes" id="UP000004836">
    <property type="component" value="Unassembled WGS sequence"/>
</dbReference>
<dbReference type="eggNOG" id="COG5517">
    <property type="taxonomic scope" value="Bacteria"/>
</dbReference>
<evidence type="ECO:0000313" key="2">
    <source>
        <dbReference type="EMBL" id="EJW21885.1"/>
    </source>
</evidence>
<evidence type="ECO:0000313" key="3">
    <source>
        <dbReference type="Proteomes" id="UP000004836"/>
    </source>
</evidence>
<evidence type="ECO:0000259" key="1">
    <source>
        <dbReference type="Pfam" id="PF13577"/>
    </source>
</evidence>
<reference evidence="2 3" key="1">
    <citation type="journal article" date="2012" name="J. Bacteriol.">
        <title>Genome Sequence of Strain IMCC14465, Isolated from the East Sea, Belonging to the PS1 Clade of Alphaproteobacteria.</title>
        <authorList>
            <person name="Yang S.J."/>
            <person name="Kang I."/>
            <person name="Cho J.C."/>
        </authorList>
    </citation>
    <scope>NUCLEOTIDE SEQUENCE [LARGE SCALE GENOMIC DNA]</scope>
    <source>
        <strain evidence="2 3">IMCC14465</strain>
    </source>
</reference>
<proteinExistence type="predicted"/>
<sequence>MPDMPSDMPSDMQNDLKKLLDKEAIRELVQIYCRAADRHDHVLMRSLYHEDAYDDHGNFFKGPAMEFIDMLPDIQKAMAILHHNVTTHNIFFDPENPDYAEGETYIIAFHKVQPEGDPNGHDVLIGGRYFDIYEKRDGVWKFSSRSIDADWVYVSDPSNVALDHPMIDGVHIGCPGTEDPSYKLLKLFKPGPRPISR</sequence>
<protein>
    <recommendedName>
        <fullName evidence="1">SnoaL-like domain-containing protein</fullName>
    </recommendedName>
</protein>
<accession>J9A666</accession>
<organism evidence="2 3">
    <name type="scientific">alpha proteobacterium IMCC14465</name>
    <dbReference type="NCBI Taxonomy" id="1220535"/>
    <lineage>
        <taxon>Bacteria</taxon>
        <taxon>Pseudomonadati</taxon>
        <taxon>Pseudomonadota</taxon>
        <taxon>Alphaproteobacteria</taxon>
        <taxon>PS1 clade</taxon>
    </lineage>
</organism>
<dbReference type="PATRIC" id="fig|1220535.3.peg.277"/>
<dbReference type="EMBL" id="ALYF01000002">
    <property type="protein sequence ID" value="EJW21885.1"/>
    <property type="molecule type" value="Genomic_DNA"/>
</dbReference>
<dbReference type="InterPro" id="IPR032710">
    <property type="entry name" value="NTF2-like_dom_sf"/>
</dbReference>
<name>J9A666_9PROT</name>